<evidence type="ECO:0000256" key="3">
    <source>
        <dbReference type="ARBA" id="ARBA00019114"/>
    </source>
</evidence>
<dbReference type="SUPFAM" id="SSF89550">
    <property type="entry name" value="PHP domain-like"/>
    <property type="match status" value="1"/>
</dbReference>
<evidence type="ECO:0000256" key="6">
    <source>
        <dbReference type="ARBA" id="ARBA00022705"/>
    </source>
</evidence>
<dbReference type="NCBIfam" id="NF004226">
    <property type="entry name" value="PRK05673.1"/>
    <property type="match status" value="1"/>
</dbReference>
<dbReference type="Pfam" id="PF01336">
    <property type="entry name" value="tRNA_anti-codon"/>
    <property type="match status" value="1"/>
</dbReference>
<keyword evidence="7" id="KW-0239">DNA-directed DNA polymerase</keyword>
<evidence type="ECO:0000256" key="5">
    <source>
        <dbReference type="ARBA" id="ARBA00022695"/>
    </source>
</evidence>
<gene>
    <name evidence="10" type="primary">dnaE2</name>
</gene>
<dbReference type="GO" id="GO:0008408">
    <property type="term" value="F:3'-5' exonuclease activity"/>
    <property type="evidence" value="ECO:0007669"/>
    <property type="project" value="InterPro"/>
</dbReference>
<keyword evidence="5 10" id="KW-0548">Nucleotidyltransferase</keyword>
<dbReference type="PANTHER" id="PTHR32294">
    <property type="entry name" value="DNA POLYMERASE III SUBUNIT ALPHA"/>
    <property type="match status" value="1"/>
</dbReference>
<dbReference type="Pfam" id="PF07733">
    <property type="entry name" value="DNA_pol3_alpha"/>
    <property type="match status" value="1"/>
</dbReference>
<dbReference type="Pfam" id="PF02811">
    <property type="entry name" value="PHP"/>
    <property type="match status" value="1"/>
</dbReference>
<dbReference type="InterPro" id="IPR004805">
    <property type="entry name" value="DnaE2/DnaE/PolC"/>
</dbReference>
<dbReference type="EC" id="2.7.7.7" evidence="2"/>
<reference evidence="10" key="1">
    <citation type="journal article" date="2015" name="ISME J.">
        <title>Aquifer environment selects for microbial species cohorts in sediment and groundwater.</title>
        <authorList>
            <person name="Hug L.A."/>
            <person name="Thomas B.C."/>
            <person name="Brown C.T."/>
            <person name="Frischkorn K.R."/>
            <person name="Williams K.H."/>
            <person name="Tringe S.G."/>
            <person name="Banfield J.F."/>
        </authorList>
    </citation>
    <scope>NUCLEOTIDE SEQUENCE</scope>
</reference>
<sequence>MQHSDFVHLHFHTKYSLLDGANTIEAVVDTADRYKMPALAITDHGNMFGVIEFYQAAMKKGIKPIIGCEAYIAPKGRLDKKDNYGIPNASFHIVLLASSNIGYKNLIKLVSEAHLEGFYYRPRIDKELLAQHSEGLICLSSCLKGEVPYRLLEGREEDAIKAAGEYIDIFGRDNFYFEIQDNKIKDQEKINRDLIRLSKKLGVQVVATGDCHYLKRENARAHEILLCIQTGSNINDPHRLRFSTDEFYMKSPEEMHRAFSEIPEAILNSREIAKKCNVELQFGRFFLPEYDVPEGFTKESFVERLAFKGLEERFPEGAAPVAASSVPKSEYEARLKEELSVINRMGYAGYFLIVWDFINYAKANAIPVGPGRGSAAGSLVAYCLRITDLNPIKYGLLFERFLNPERISMPDIDIDFCMDKRDRVIQYVTGKYGSDHVAQIITFGTMAARGVIRDVGRSLDIPYSEVDRVAKLIPEGPNVKLEDALSSEPKLKELMNADSRIKTLIEYALSLEGLTRHASTHAAGIVISKEPLTEYVPLSRGTKDEVVTQFAMEDIEKIGLVKFDFLGLKTLTVIDHTVRLINSTTQEDDNERFDIVSIPLDDLATYELFSSGNTTGIFQLESSGMRDILVKIKPDKFEDLIAILALYRPGPLGSGMVDDYVKRRRGLIPVKYETPEIKDILKETHGVIVYQEQVMKIANVLAGFSMGEADILRRAMGKKDPETMTNLKERFKEGAKQKNINSKKAEKIFDLIEYFAGYGFNKSHSAAYALISYQTAYLKVHYPVEYMAAMLTCEMGKMDKVTAGIRECKDMGIDVLPPDVNESEKDFTVTGKSIRFGLVAIKNVGESAIESIIATRRESGNFKSVFDFCKRVDLRKVNKRTIESLIKCGAFDSMGIHRSRHMDVIDKAISFGGSYQKSKNQVSIFDTLTPEDQGNPSGLIPNIDEWDEHILLKNEKETIGFYITGHPLARFEAVIKKHSQITTKDIAELDDGKEVVICGIITEIKTTLTKKGDKMAYARIEDMDGFAEVIIFPDTYKASSDILAEDKPVIIIGSINKSDAGFKIKSSKIQDLLTAPVKKDTRVDIRLHSVGLTQDDLKALKGILKEHSGAYPVYIHIISNQKEYILALDNSMRINPSNNLITAVETRFGKNSILFN</sequence>
<dbReference type="InterPro" id="IPR041931">
    <property type="entry name" value="DNA_pol3_alpha_thumb_dom"/>
</dbReference>
<dbReference type="EMBL" id="KT007035">
    <property type="protein sequence ID" value="AKQ04332.1"/>
    <property type="molecule type" value="Genomic_DNA"/>
</dbReference>
<accession>A0A0H4TCT0</accession>
<dbReference type="GO" id="GO:0003887">
    <property type="term" value="F:DNA-directed DNA polymerase activity"/>
    <property type="evidence" value="ECO:0007669"/>
    <property type="project" value="UniProtKB-KW"/>
</dbReference>
<protein>
    <recommendedName>
        <fullName evidence="3">DNA polymerase III subunit alpha</fullName>
        <ecNumber evidence="2">2.7.7.7</ecNumber>
    </recommendedName>
</protein>
<dbReference type="Gene3D" id="1.10.10.1600">
    <property type="entry name" value="Bacterial DNA polymerase III alpha subunit, thumb domain"/>
    <property type="match status" value="1"/>
</dbReference>
<dbReference type="AlphaFoldDB" id="A0A0H4TCT0"/>
<dbReference type="GO" id="GO:0003676">
    <property type="term" value="F:nucleic acid binding"/>
    <property type="evidence" value="ECO:0007669"/>
    <property type="project" value="InterPro"/>
</dbReference>
<dbReference type="SMART" id="SM00481">
    <property type="entry name" value="POLIIIAc"/>
    <property type="match status" value="1"/>
</dbReference>
<keyword evidence="4 10" id="KW-0808">Transferase</keyword>
<dbReference type="InterPro" id="IPR003141">
    <property type="entry name" value="Pol/His_phosphatase_N"/>
</dbReference>
<organism evidence="10">
    <name type="scientific">uncultured Nitrospirae bacterium Rifle_16ft_4_minimus_4901</name>
    <dbReference type="NCBI Taxonomy" id="1665132"/>
    <lineage>
        <taxon>Bacteria</taxon>
        <taxon>Pseudomonadati</taxon>
        <taxon>Nitrospirota</taxon>
        <taxon>environmental samples</taxon>
    </lineage>
</organism>
<evidence type="ECO:0000256" key="1">
    <source>
        <dbReference type="ARBA" id="ARBA00004496"/>
    </source>
</evidence>
<evidence type="ECO:0000256" key="7">
    <source>
        <dbReference type="ARBA" id="ARBA00022932"/>
    </source>
</evidence>
<comment type="subcellular location">
    <subcellularLocation>
        <location evidence="1">Cytoplasm</location>
    </subcellularLocation>
</comment>
<name>A0A0H4TCT0_9BACT</name>
<dbReference type="Gene3D" id="2.40.50.140">
    <property type="entry name" value="Nucleic acid-binding proteins"/>
    <property type="match status" value="1"/>
</dbReference>
<dbReference type="NCBIfam" id="NF005298">
    <property type="entry name" value="PRK06826.1"/>
    <property type="match status" value="1"/>
</dbReference>
<keyword evidence="6" id="KW-0235">DNA replication</keyword>
<dbReference type="InterPro" id="IPR012340">
    <property type="entry name" value="NA-bd_OB-fold"/>
</dbReference>
<dbReference type="InterPro" id="IPR029460">
    <property type="entry name" value="DNAPol_HHH"/>
</dbReference>
<dbReference type="GO" id="GO:0006260">
    <property type="term" value="P:DNA replication"/>
    <property type="evidence" value="ECO:0007669"/>
    <property type="project" value="UniProtKB-KW"/>
</dbReference>
<dbReference type="GO" id="GO:0005737">
    <property type="term" value="C:cytoplasm"/>
    <property type="evidence" value="ECO:0007669"/>
    <property type="project" value="UniProtKB-SubCell"/>
</dbReference>
<evidence type="ECO:0000256" key="8">
    <source>
        <dbReference type="ARBA" id="ARBA00049244"/>
    </source>
</evidence>
<evidence type="ECO:0000256" key="4">
    <source>
        <dbReference type="ARBA" id="ARBA00022679"/>
    </source>
</evidence>
<dbReference type="InterPro" id="IPR011708">
    <property type="entry name" value="DNA_pol3_alpha_NTPase_dom"/>
</dbReference>
<evidence type="ECO:0000256" key="2">
    <source>
        <dbReference type="ARBA" id="ARBA00012417"/>
    </source>
</evidence>
<dbReference type="PANTHER" id="PTHR32294:SF0">
    <property type="entry name" value="DNA POLYMERASE III SUBUNIT ALPHA"/>
    <property type="match status" value="1"/>
</dbReference>
<evidence type="ECO:0000259" key="9">
    <source>
        <dbReference type="SMART" id="SM00481"/>
    </source>
</evidence>
<dbReference type="Gene3D" id="1.10.150.870">
    <property type="match status" value="1"/>
</dbReference>
<feature type="domain" description="Polymerase/histidinol phosphatase N-terminal" evidence="9">
    <location>
        <begin position="7"/>
        <end position="74"/>
    </location>
</feature>
<evidence type="ECO:0000313" key="10">
    <source>
        <dbReference type="EMBL" id="AKQ04332.1"/>
    </source>
</evidence>
<dbReference type="NCBIfam" id="TIGR00594">
    <property type="entry name" value="polc"/>
    <property type="match status" value="1"/>
</dbReference>
<dbReference type="InterPro" id="IPR004365">
    <property type="entry name" value="NA-bd_OB_tRNA"/>
</dbReference>
<proteinExistence type="predicted"/>
<dbReference type="CDD" id="cd12113">
    <property type="entry name" value="PHP_PolIIIA_DnaE3"/>
    <property type="match status" value="1"/>
</dbReference>
<dbReference type="CDD" id="cd04485">
    <property type="entry name" value="DnaE_OBF"/>
    <property type="match status" value="1"/>
</dbReference>
<dbReference type="Gene3D" id="3.20.20.140">
    <property type="entry name" value="Metal-dependent hydrolases"/>
    <property type="match status" value="1"/>
</dbReference>
<dbReference type="Pfam" id="PF14579">
    <property type="entry name" value="HHH_6"/>
    <property type="match status" value="1"/>
</dbReference>
<comment type="catalytic activity">
    <reaction evidence="8">
        <text>DNA(n) + a 2'-deoxyribonucleoside 5'-triphosphate = DNA(n+1) + diphosphate</text>
        <dbReference type="Rhea" id="RHEA:22508"/>
        <dbReference type="Rhea" id="RHEA-COMP:17339"/>
        <dbReference type="Rhea" id="RHEA-COMP:17340"/>
        <dbReference type="ChEBI" id="CHEBI:33019"/>
        <dbReference type="ChEBI" id="CHEBI:61560"/>
        <dbReference type="ChEBI" id="CHEBI:173112"/>
        <dbReference type="EC" id="2.7.7.7"/>
    </reaction>
</comment>
<dbReference type="InterPro" id="IPR004013">
    <property type="entry name" value="PHP_dom"/>
</dbReference>
<dbReference type="Pfam" id="PF17657">
    <property type="entry name" value="DNA_pol3_finger"/>
    <property type="match status" value="1"/>
</dbReference>
<dbReference type="InterPro" id="IPR016195">
    <property type="entry name" value="Pol/histidinol_Pase-like"/>
</dbReference>
<dbReference type="InterPro" id="IPR040982">
    <property type="entry name" value="DNA_pol3_finger"/>
</dbReference>